<organism evidence="1 2">
    <name type="scientific">Nitrosomonas mobilis</name>
    <dbReference type="NCBI Taxonomy" id="51642"/>
    <lineage>
        <taxon>Bacteria</taxon>
        <taxon>Pseudomonadati</taxon>
        <taxon>Pseudomonadota</taxon>
        <taxon>Betaproteobacteria</taxon>
        <taxon>Nitrosomonadales</taxon>
        <taxon>Nitrosomonadaceae</taxon>
        <taxon>Nitrosomonas</taxon>
    </lineage>
</organism>
<keyword evidence="2" id="KW-1185">Reference proteome</keyword>
<dbReference type="EMBL" id="FMWO01000023">
    <property type="protein sequence ID" value="SCZ84463.1"/>
    <property type="molecule type" value="Genomic_DNA"/>
</dbReference>
<accession>A0A1G5SB91</accession>
<dbReference type="AlphaFoldDB" id="A0A1G5SB91"/>
<gene>
    <name evidence="1" type="ORF">NSMM_180010</name>
</gene>
<sequence>MNAASANVLLKKLEDPPENVLFILVMPRRSVCCRPYAATVYASLSALLLDKGEYAAHCEQFIQHIANPRLPIPGNWNHCRWPERCSKRICLLVRYRTMGEIRYYLNQLPAIQALSEQINLRACVTFMRELNTKQQLSRHPLNPCLFLEGVFIAYVALMRGE</sequence>
<evidence type="ECO:0000313" key="1">
    <source>
        <dbReference type="EMBL" id="SCZ84463.1"/>
    </source>
</evidence>
<dbReference type="Proteomes" id="UP000198729">
    <property type="component" value="Unassembled WGS sequence"/>
</dbReference>
<reference evidence="1 2" key="1">
    <citation type="submission" date="2016-10" db="EMBL/GenBank/DDBJ databases">
        <authorList>
            <person name="de Groot N.N."/>
        </authorList>
    </citation>
    <scope>NUCLEOTIDE SEQUENCE [LARGE SCALE GENOMIC DNA]</scope>
    <source>
        <strain evidence="1">1</strain>
    </source>
</reference>
<protein>
    <submittedName>
        <fullName evidence="1">DNA polymerase III, delta prime subunit</fullName>
    </submittedName>
</protein>
<proteinExistence type="predicted"/>
<evidence type="ECO:0000313" key="2">
    <source>
        <dbReference type="Proteomes" id="UP000198729"/>
    </source>
</evidence>
<name>A0A1G5SB91_9PROT</name>
<dbReference type="STRING" id="51642.NSMM_180010"/>